<reference evidence="8 9" key="1">
    <citation type="submission" date="2024-01" db="EMBL/GenBank/DDBJ databases">
        <title>A telomere-to-telomere, gap-free genome of sweet tea (Lithocarpus litseifolius).</title>
        <authorList>
            <person name="Zhou J."/>
        </authorList>
    </citation>
    <scope>NUCLEOTIDE SEQUENCE [LARGE SCALE GENOMIC DNA]</scope>
    <source>
        <strain evidence="8">Zhou-2022a</strain>
        <tissue evidence="8">Leaf</tissue>
    </source>
</reference>
<evidence type="ECO:0000256" key="2">
    <source>
        <dbReference type="ARBA" id="ARBA00010008"/>
    </source>
</evidence>
<evidence type="ECO:0000259" key="7">
    <source>
        <dbReference type="Pfam" id="PF00155"/>
    </source>
</evidence>
<organism evidence="8 9">
    <name type="scientific">Lithocarpus litseifolius</name>
    <dbReference type="NCBI Taxonomy" id="425828"/>
    <lineage>
        <taxon>Eukaryota</taxon>
        <taxon>Viridiplantae</taxon>
        <taxon>Streptophyta</taxon>
        <taxon>Embryophyta</taxon>
        <taxon>Tracheophyta</taxon>
        <taxon>Spermatophyta</taxon>
        <taxon>Magnoliopsida</taxon>
        <taxon>eudicotyledons</taxon>
        <taxon>Gunneridae</taxon>
        <taxon>Pentapetalae</taxon>
        <taxon>rosids</taxon>
        <taxon>fabids</taxon>
        <taxon>Fagales</taxon>
        <taxon>Fagaceae</taxon>
        <taxon>Lithocarpus</taxon>
    </lineage>
</organism>
<dbReference type="GO" id="GO:0009102">
    <property type="term" value="P:biotin biosynthetic process"/>
    <property type="evidence" value="ECO:0007669"/>
    <property type="project" value="TreeGrafter"/>
</dbReference>
<proteinExistence type="inferred from homology"/>
<dbReference type="Pfam" id="PF00155">
    <property type="entry name" value="Aminotran_1_2"/>
    <property type="match status" value="1"/>
</dbReference>
<dbReference type="InterPro" id="IPR004839">
    <property type="entry name" value="Aminotransferase_I/II_large"/>
</dbReference>
<keyword evidence="9" id="KW-1185">Reference proteome</keyword>
<feature type="chain" id="PRO_5043609876" description="Aminotransferase class I/classII large domain-containing protein" evidence="6">
    <location>
        <begin position="28"/>
        <end position="519"/>
    </location>
</feature>
<dbReference type="GO" id="GO:0030170">
    <property type="term" value="F:pyridoxal phosphate binding"/>
    <property type="evidence" value="ECO:0007669"/>
    <property type="project" value="InterPro"/>
</dbReference>
<feature type="transmembrane region" description="Helical" evidence="5">
    <location>
        <begin position="389"/>
        <end position="410"/>
    </location>
</feature>
<evidence type="ECO:0000256" key="6">
    <source>
        <dbReference type="SAM" id="SignalP"/>
    </source>
</evidence>
<evidence type="ECO:0000256" key="4">
    <source>
        <dbReference type="ARBA" id="ARBA00022898"/>
    </source>
</evidence>
<keyword evidence="5" id="KW-1133">Transmembrane helix</keyword>
<keyword evidence="5" id="KW-0812">Transmembrane</keyword>
<protein>
    <recommendedName>
        <fullName evidence="7">Aminotransferase class I/classII large domain-containing protein</fullName>
    </recommendedName>
</protein>
<dbReference type="InterPro" id="IPR015421">
    <property type="entry name" value="PyrdxlP-dep_Trfase_major"/>
</dbReference>
<evidence type="ECO:0000256" key="1">
    <source>
        <dbReference type="ARBA" id="ARBA00001933"/>
    </source>
</evidence>
<evidence type="ECO:0000256" key="5">
    <source>
        <dbReference type="SAM" id="Phobius"/>
    </source>
</evidence>
<evidence type="ECO:0000313" key="9">
    <source>
        <dbReference type="Proteomes" id="UP001459277"/>
    </source>
</evidence>
<keyword evidence="6" id="KW-0732">Signal</keyword>
<evidence type="ECO:0000313" key="8">
    <source>
        <dbReference type="EMBL" id="KAK9994185.1"/>
    </source>
</evidence>
<dbReference type="InterPro" id="IPR050087">
    <property type="entry name" value="AON_synthase_class-II"/>
</dbReference>
<dbReference type="GO" id="GO:0016740">
    <property type="term" value="F:transferase activity"/>
    <property type="evidence" value="ECO:0007669"/>
    <property type="project" value="UniProtKB-KW"/>
</dbReference>
<keyword evidence="4" id="KW-0663">Pyridoxal phosphate</keyword>
<comment type="similarity">
    <text evidence="2">Belongs to the class-II pyridoxal-phosphate-dependent aminotransferase family. BioF subfamily.</text>
</comment>
<keyword evidence="5" id="KW-0472">Membrane</keyword>
<dbReference type="Gene3D" id="3.90.1150.10">
    <property type="entry name" value="Aspartate Aminotransferase, domain 1"/>
    <property type="match status" value="1"/>
</dbReference>
<dbReference type="PANTHER" id="PTHR13693">
    <property type="entry name" value="CLASS II AMINOTRANSFERASE/8-AMINO-7-OXONONANOATE SYNTHASE"/>
    <property type="match status" value="1"/>
</dbReference>
<feature type="domain" description="Aminotransferase class I/classII large" evidence="7">
    <location>
        <begin position="147"/>
        <end position="499"/>
    </location>
</feature>
<feature type="signal peptide" evidence="6">
    <location>
        <begin position="1"/>
        <end position="27"/>
    </location>
</feature>
<dbReference type="AlphaFoldDB" id="A0AAW2CCT7"/>
<gene>
    <name evidence="8" type="ORF">SO802_023888</name>
</gene>
<dbReference type="EMBL" id="JAZDWU010000008">
    <property type="protein sequence ID" value="KAK9994185.1"/>
    <property type="molecule type" value="Genomic_DNA"/>
</dbReference>
<dbReference type="Proteomes" id="UP001459277">
    <property type="component" value="Unassembled WGS sequence"/>
</dbReference>
<comment type="caution">
    <text evidence="8">The sequence shown here is derived from an EMBL/GenBank/DDBJ whole genome shotgun (WGS) entry which is preliminary data.</text>
</comment>
<dbReference type="InterPro" id="IPR015422">
    <property type="entry name" value="PyrdxlP-dep_Trfase_small"/>
</dbReference>
<keyword evidence="3" id="KW-0808">Transferase</keyword>
<dbReference type="Gene3D" id="3.40.640.10">
    <property type="entry name" value="Type I PLP-dependent aspartate aminotransferase-like (Major domain)"/>
    <property type="match status" value="1"/>
</dbReference>
<evidence type="ECO:0000256" key="3">
    <source>
        <dbReference type="ARBA" id="ARBA00022679"/>
    </source>
</evidence>
<sequence length="519" mass="57301">MAANQANYPRSRPNLITTSLSLSLCLSLLMETMNLWDNLVEEALVKLENLKLLRSLRPIHLPNDRQSKPIENEAQSSSIYDHEEAGKDVFQVYDEMQQWDRSSVEVQIAEETFQRWVCDIPSTGDEAVCRDKLTGNESESCPQQFKKLLLFSGNDYLGLSSHPTIGKAAAKAALELGMGPRGSALICGYTNYHRLLETCLADLKMKEDCLLCPTGFAANMALMVALGNIGALLTAGRTPLEEETIAIFSDSLNHASIIDGIRLAERQKSVELFIYRHCDMSHLNALLLKCKTKRKVVVTDGLFSMDGDFAPMIELVKLRRKHQFLLVVDDAHGTFVCGKNGGGVAEEFNCEGDVDICIGTLSKAAGCHGGFIACSKRWKKLVQSRGRSFIFSTAMPVPIAAAAHAAVIVAKKETWRRREIWKRVQDFHALTGIPITSPIISLIVGSEEKALQSSRHLLKSGFHVTAIRPPTVPPNSCRLRVTLTAVHTMDDLKKLTTALSQCIDFQDIGIQNSSGYARL</sequence>
<dbReference type="InterPro" id="IPR015424">
    <property type="entry name" value="PyrdxlP-dep_Trfase"/>
</dbReference>
<name>A0AAW2CCT7_9ROSI</name>
<comment type="cofactor">
    <cofactor evidence="1">
        <name>pyridoxal 5'-phosphate</name>
        <dbReference type="ChEBI" id="CHEBI:597326"/>
    </cofactor>
</comment>
<dbReference type="SUPFAM" id="SSF53383">
    <property type="entry name" value="PLP-dependent transferases"/>
    <property type="match status" value="1"/>
</dbReference>
<accession>A0AAW2CCT7</accession>
<dbReference type="PANTHER" id="PTHR13693:SF77">
    <property type="entry name" value="8-AMINO-7-OXONONANOATE SYNTHASE"/>
    <property type="match status" value="1"/>
</dbReference>